<dbReference type="EMBL" id="JAKOGI010000156">
    <property type="protein sequence ID" value="KAJ8441698.1"/>
    <property type="molecule type" value="Genomic_DNA"/>
</dbReference>
<dbReference type="PANTHER" id="PTHR10791:SF120">
    <property type="entry name" value="BIDIRECTIONAL SUGAR TRANSPORTER SWEET17"/>
    <property type="match status" value="1"/>
</dbReference>
<dbReference type="GO" id="GO:0051119">
    <property type="term" value="F:sugar transmembrane transporter activity"/>
    <property type="evidence" value="ECO:0007669"/>
    <property type="project" value="InterPro"/>
</dbReference>
<dbReference type="InterPro" id="IPR004316">
    <property type="entry name" value="SWEET_rpt"/>
</dbReference>
<keyword evidence="4" id="KW-0762">Sugar transport</keyword>
<dbReference type="Pfam" id="PF03083">
    <property type="entry name" value="MtN3_slv"/>
    <property type="match status" value="1"/>
</dbReference>
<organism evidence="11 12">
    <name type="scientific">Carnegiea gigantea</name>
    <dbReference type="NCBI Taxonomy" id="171969"/>
    <lineage>
        <taxon>Eukaryota</taxon>
        <taxon>Viridiplantae</taxon>
        <taxon>Streptophyta</taxon>
        <taxon>Embryophyta</taxon>
        <taxon>Tracheophyta</taxon>
        <taxon>Spermatophyta</taxon>
        <taxon>Magnoliopsida</taxon>
        <taxon>eudicotyledons</taxon>
        <taxon>Gunneridae</taxon>
        <taxon>Pentapetalae</taxon>
        <taxon>Caryophyllales</taxon>
        <taxon>Cactineae</taxon>
        <taxon>Cactaceae</taxon>
        <taxon>Cactoideae</taxon>
        <taxon>Echinocereeae</taxon>
        <taxon>Carnegiea</taxon>
    </lineage>
</organism>
<keyword evidence="5 10" id="KW-0812">Transmembrane</keyword>
<protein>
    <submittedName>
        <fullName evidence="11">Uncharacterized protein</fullName>
    </submittedName>
</protein>
<feature type="transmembrane region" description="Helical" evidence="10">
    <location>
        <begin position="110"/>
        <end position="129"/>
    </location>
</feature>
<proteinExistence type="inferred from homology"/>
<evidence type="ECO:0000256" key="1">
    <source>
        <dbReference type="ARBA" id="ARBA00004127"/>
    </source>
</evidence>
<evidence type="ECO:0000256" key="8">
    <source>
        <dbReference type="ARBA" id="ARBA00023136"/>
    </source>
</evidence>
<keyword evidence="12" id="KW-1185">Reference proteome</keyword>
<feature type="region of interest" description="Disordered" evidence="9">
    <location>
        <begin position="147"/>
        <end position="169"/>
    </location>
</feature>
<evidence type="ECO:0000256" key="9">
    <source>
        <dbReference type="SAM" id="MobiDB-lite"/>
    </source>
</evidence>
<accession>A0A9Q1KE58</accession>
<dbReference type="GO" id="GO:0012505">
    <property type="term" value="C:endomembrane system"/>
    <property type="evidence" value="ECO:0007669"/>
    <property type="project" value="UniProtKB-SubCell"/>
</dbReference>
<comment type="similarity">
    <text evidence="2">Belongs to the SWEET sugar transporter family.</text>
</comment>
<dbReference type="InterPro" id="IPR047664">
    <property type="entry name" value="SWEET"/>
</dbReference>
<keyword evidence="8 10" id="KW-0472">Membrane</keyword>
<keyword evidence="3" id="KW-0813">Transport</keyword>
<dbReference type="AlphaFoldDB" id="A0A9Q1KE58"/>
<dbReference type="OrthoDB" id="409725at2759"/>
<keyword evidence="6" id="KW-0677">Repeat</keyword>
<evidence type="ECO:0000256" key="3">
    <source>
        <dbReference type="ARBA" id="ARBA00022448"/>
    </source>
</evidence>
<evidence type="ECO:0000256" key="10">
    <source>
        <dbReference type="SAM" id="Phobius"/>
    </source>
</evidence>
<dbReference type="Gene3D" id="1.20.1280.290">
    <property type="match status" value="1"/>
</dbReference>
<reference evidence="11" key="1">
    <citation type="submission" date="2022-04" db="EMBL/GenBank/DDBJ databases">
        <title>Carnegiea gigantea Genome sequencing and assembly v2.</title>
        <authorList>
            <person name="Copetti D."/>
            <person name="Sanderson M.J."/>
            <person name="Burquez A."/>
            <person name="Wojciechowski M.F."/>
        </authorList>
    </citation>
    <scope>NUCLEOTIDE SEQUENCE</scope>
    <source>
        <strain evidence="11">SGP5-SGP5p</strain>
        <tissue evidence="11">Aerial part</tissue>
    </source>
</reference>
<evidence type="ECO:0000313" key="11">
    <source>
        <dbReference type="EMBL" id="KAJ8441698.1"/>
    </source>
</evidence>
<comment type="caution">
    <text evidence="11">The sequence shown here is derived from an EMBL/GenBank/DDBJ whole genome shotgun (WGS) entry which is preliminary data.</text>
</comment>
<evidence type="ECO:0000256" key="7">
    <source>
        <dbReference type="ARBA" id="ARBA00022989"/>
    </source>
</evidence>
<feature type="compositionally biased region" description="Basic and acidic residues" evidence="9">
    <location>
        <begin position="159"/>
        <end position="169"/>
    </location>
</feature>
<evidence type="ECO:0000256" key="2">
    <source>
        <dbReference type="ARBA" id="ARBA00007809"/>
    </source>
</evidence>
<dbReference type="GO" id="GO:0016020">
    <property type="term" value="C:membrane"/>
    <property type="evidence" value="ECO:0007669"/>
    <property type="project" value="InterPro"/>
</dbReference>
<keyword evidence="7 10" id="KW-1133">Transmembrane helix</keyword>
<evidence type="ECO:0000256" key="6">
    <source>
        <dbReference type="ARBA" id="ARBA00022737"/>
    </source>
</evidence>
<comment type="subcellular location">
    <subcellularLocation>
        <location evidence="1">Endomembrane system</location>
        <topology evidence="1">Multi-pass membrane protein</topology>
    </subcellularLocation>
</comment>
<sequence length="169" mass="19653">MCLGYLQSLFYLMSMFETSGLLSLRCALRYEYINTHCTKHTEQFVYSGCLEFFFLYNQKTVVTTKSVEYMPFLLSFFLFLNGGIWEFYAVLHRDIYLLLLWSWTFGGTQIPNGTGCMLGVAQLVLYAMYMNAKPTKSDQLSEKLMEEGSQAPEVITSSKKKDTKSWWNF</sequence>
<dbReference type="PANTHER" id="PTHR10791">
    <property type="entry name" value="RAG1-ACTIVATING PROTEIN 1"/>
    <property type="match status" value="1"/>
</dbReference>
<gene>
    <name evidence="11" type="ORF">Cgig2_019085</name>
</gene>
<feature type="transmembrane region" description="Helical" evidence="10">
    <location>
        <begin position="69"/>
        <end position="90"/>
    </location>
</feature>
<evidence type="ECO:0000256" key="5">
    <source>
        <dbReference type="ARBA" id="ARBA00022692"/>
    </source>
</evidence>
<evidence type="ECO:0000313" key="12">
    <source>
        <dbReference type="Proteomes" id="UP001153076"/>
    </source>
</evidence>
<evidence type="ECO:0000256" key="4">
    <source>
        <dbReference type="ARBA" id="ARBA00022597"/>
    </source>
</evidence>
<name>A0A9Q1KE58_9CARY</name>
<dbReference type="Proteomes" id="UP001153076">
    <property type="component" value="Unassembled WGS sequence"/>
</dbReference>